<evidence type="ECO:0000256" key="4">
    <source>
        <dbReference type="ARBA" id="ARBA00022598"/>
    </source>
</evidence>
<dbReference type="Gene3D" id="3.40.50.880">
    <property type="match status" value="1"/>
</dbReference>
<keyword evidence="7 9" id="KW-0460">Magnesium</keyword>
<dbReference type="SUPFAM" id="SSF52540">
    <property type="entry name" value="P-loop containing nucleoside triphosphate hydrolases"/>
    <property type="match status" value="1"/>
</dbReference>
<dbReference type="InterPro" id="IPR027417">
    <property type="entry name" value="P-loop_NTPase"/>
</dbReference>
<comment type="catalytic activity">
    <reaction evidence="9">
        <text>hydrogenobyrinate + 2 L-glutamine + 2 ATP + 2 H2O = hydrogenobyrinate a,c-diamide + 2 L-glutamate + 2 ADP + 2 phosphate + 2 H(+)</text>
        <dbReference type="Rhea" id="RHEA:12544"/>
        <dbReference type="ChEBI" id="CHEBI:15377"/>
        <dbReference type="ChEBI" id="CHEBI:15378"/>
        <dbReference type="ChEBI" id="CHEBI:29985"/>
        <dbReference type="ChEBI" id="CHEBI:30616"/>
        <dbReference type="ChEBI" id="CHEBI:43474"/>
        <dbReference type="ChEBI" id="CHEBI:58359"/>
        <dbReference type="ChEBI" id="CHEBI:77873"/>
        <dbReference type="ChEBI" id="CHEBI:77874"/>
        <dbReference type="ChEBI" id="CHEBI:456216"/>
        <dbReference type="EC" id="6.3.5.9"/>
    </reaction>
</comment>
<dbReference type="InterPro" id="IPR002586">
    <property type="entry name" value="CobQ/CobB/MinD/ParA_Nub-bd_dom"/>
</dbReference>
<dbReference type="PANTHER" id="PTHR43873:SF1">
    <property type="entry name" value="COBYRINATE A,C-DIAMIDE SYNTHASE"/>
    <property type="match status" value="1"/>
</dbReference>
<dbReference type="PANTHER" id="PTHR43873">
    <property type="entry name" value="COBYRINATE A,C-DIAMIDE SYNTHASE"/>
    <property type="match status" value="1"/>
</dbReference>
<feature type="domain" description="CobB/CobQ-like glutamine amidotransferase" evidence="11">
    <location>
        <begin position="246"/>
        <end position="434"/>
    </location>
</feature>
<evidence type="ECO:0000256" key="6">
    <source>
        <dbReference type="ARBA" id="ARBA00022840"/>
    </source>
</evidence>
<dbReference type="EMBL" id="VKHP01000037">
    <property type="protein sequence ID" value="NEU96535.1"/>
    <property type="molecule type" value="Genomic_DNA"/>
</dbReference>
<dbReference type="EC" id="6.3.5.9" evidence="9"/>
<evidence type="ECO:0000256" key="2">
    <source>
        <dbReference type="ARBA" id="ARBA00006205"/>
    </source>
</evidence>
<keyword evidence="5 9" id="KW-0547">Nucleotide-binding</keyword>
<dbReference type="InterPro" id="IPR004484">
    <property type="entry name" value="CbiA/CobB_synth"/>
</dbReference>
<dbReference type="Pfam" id="PF01656">
    <property type="entry name" value="CbiA"/>
    <property type="match status" value="1"/>
</dbReference>
<dbReference type="Proteomes" id="UP000468531">
    <property type="component" value="Unassembled WGS sequence"/>
</dbReference>
<keyword evidence="8 9" id="KW-0315">Glutamine amidotransferase</keyword>
<comment type="pathway">
    <text evidence="9">Cofactor biosynthesis; adenosylcobalamin biosynthesis; cob(II)yrinate a,c-diamide from precorrin-2 (aerobic route): step 9/10.</text>
</comment>
<keyword evidence="3 9" id="KW-0169">Cobalamin biosynthesis</keyword>
<keyword evidence="4 9" id="KW-0436">Ligase</keyword>
<evidence type="ECO:0000259" key="11">
    <source>
        <dbReference type="Pfam" id="PF07685"/>
    </source>
</evidence>
<dbReference type="InterPro" id="IPR011698">
    <property type="entry name" value="GATase_3"/>
</dbReference>
<comment type="miscellaneous">
    <text evidence="9">The a and c carboxylates of hydrogenobyrinate are activated for nucleophilic attack via formation of a phosphorylated intermediate by ATP. CobB catalyzes first the amidation of the c-carboxylate, and then that of the a-carboxylate.</text>
</comment>
<name>A0A6P1BDR3_9BRAD</name>
<dbReference type="NCBIfam" id="NF002204">
    <property type="entry name" value="PRK01077.1"/>
    <property type="match status" value="1"/>
</dbReference>
<sequence>MTAGLVISAPASGVGKTTLTLALARACRNRGLKVQCLKSGPDYIDPAFHAVATGRASVNIDSWAMAREAIAHLASRGADADLVLAEGSMGLFDGVAAPGVSGTGATADIAEMMGWPVLLVIDPSGQAQTAAAIAAGLRDFRAGVRLAGVVLNRVASARHEALVRSAMEGAGIPVFGALPRHAEIALPKRHLGLVQAEEQAQIDGLIDEAARFVVEHVDLDSVMRSARVWSPQSAALSLDITPPGQRIALARDAAFSFVYPHMLEAWRAAGAEIVTFSPLADEGPDTDADVCWLPGGYPELHAGRLAANRRFLGQLRTFAETRPVHGECGGYMVLGTALTDAEGVHHAMAGLLGLETSYAKRRMHLGYRRAELAAPMPGHGFGARLRGHEFHYSTIIAQPDTPLAVVRDATGAIVAETGSWRGNATGTFFHLIAGDR</sequence>
<evidence type="ECO:0000259" key="10">
    <source>
        <dbReference type="Pfam" id="PF01656"/>
    </source>
</evidence>
<organism evidence="12 13">
    <name type="scientific">Bradyrhizobium uaiense</name>
    <dbReference type="NCBI Taxonomy" id="2594946"/>
    <lineage>
        <taxon>Bacteria</taxon>
        <taxon>Pseudomonadati</taxon>
        <taxon>Pseudomonadota</taxon>
        <taxon>Alphaproteobacteria</taxon>
        <taxon>Hyphomicrobiales</taxon>
        <taxon>Nitrobacteraceae</taxon>
        <taxon>Bradyrhizobium</taxon>
    </lineage>
</organism>
<comment type="function">
    <text evidence="9">Catalyzes the ATP-dependent amidation of the two carboxylate groups at positions a and c of hydrogenobyrinate, using either L-glutamine or ammonia as the nitrogen source.</text>
</comment>
<evidence type="ECO:0000256" key="1">
    <source>
        <dbReference type="ARBA" id="ARBA00001946"/>
    </source>
</evidence>
<evidence type="ECO:0000313" key="13">
    <source>
        <dbReference type="Proteomes" id="UP000468531"/>
    </source>
</evidence>
<evidence type="ECO:0000256" key="3">
    <source>
        <dbReference type="ARBA" id="ARBA00022573"/>
    </source>
</evidence>
<dbReference type="GO" id="GO:0043802">
    <property type="term" value="F:hydrogenobyrinic acid a,c-diamide synthase (glutamine-hydrolysing) activity"/>
    <property type="evidence" value="ECO:0007669"/>
    <property type="project" value="UniProtKB-UniRule"/>
</dbReference>
<feature type="site" description="Increases nucleophilicity of active site Cys" evidence="9">
    <location>
        <position position="430"/>
    </location>
</feature>
<gene>
    <name evidence="9" type="primary">cobB</name>
    <name evidence="12" type="ORF">FNJ47_11990</name>
</gene>
<dbReference type="Pfam" id="PF07685">
    <property type="entry name" value="GATase_3"/>
    <property type="match status" value="1"/>
</dbReference>
<comment type="domain">
    <text evidence="9">Comprises of two domains. The C-terminal domain contains the binding site for glutamine and catalyzes the hydrolysis of this substrate to glutamate and ammonia. The N-terminal domain is anticipated to bind ATP and hydrogenobyrinate and catalyzes the ultimate synthesis of the diamide product. The ammonia produced via the glutaminase domain is probably translocated to the adjacent domain via a molecular tunnel, where it reacts with an activated intermediate.</text>
</comment>
<comment type="similarity">
    <text evidence="9">Belongs to the CobB/CbiA family.</text>
</comment>
<dbReference type="GO" id="GO:0042242">
    <property type="term" value="F:cobyrinic acid a,c-diamide synthase activity"/>
    <property type="evidence" value="ECO:0007669"/>
    <property type="project" value="InterPro"/>
</dbReference>
<dbReference type="InterPro" id="IPR029062">
    <property type="entry name" value="Class_I_gatase-like"/>
</dbReference>
<dbReference type="RefSeq" id="WP_163153257.1">
    <property type="nucleotide sequence ID" value="NZ_VKHP01000037.1"/>
</dbReference>
<reference evidence="12 13" key="1">
    <citation type="journal article" date="2020" name="Arch. Microbiol.">
        <title>Bradyrhizobium uaiense sp. nov., a new highly efficient cowpea symbiont.</title>
        <authorList>
            <person name="Cabral Michel D."/>
            <person name="Azarias Guimaraes A."/>
            <person name="Martins da Costa E."/>
            <person name="Soares de Carvalho T."/>
            <person name="Balsanelli E."/>
            <person name="Willems A."/>
            <person name="Maltempi de Souza E."/>
            <person name="de Souza Moreira F.M."/>
        </authorList>
    </citation>
    <scope>NUCLEOTIDE SEQUENCE [LARGE SCALE GENOMIC DNA]</scope>
    <source>
        <strain evidence="12 13">UFLA 03-164</strain>
    </source>
</reference>
<dbReference type="NCBIfam" id="TIGR00379">
    <property type="entry name" value="cobB"/>
    <property type="match status" value="1"/>
</dbReference>
<keyword evidence="13" id="KW-1185">Reference proteome</keyword>
<protein>
    <recommendedName>
        <fullName evidence="9">Hydrogenobyrinate a,c-diamide synthase</fullName>
        <ecNumber evidence="9">6.3.5.9</ecNumber>
    </recommendedName>
    <alternativeName>
        <fullName evidence="9">Hydrogenobyrinic acid a,c-diamide synthase</fullName>
    </alternativeName>
</protein>
<dbReference type="HAMAP" id="MF_00027">
    <property type="entry name" value="CobB_CbiA"/>
    <property type="match status" value="1"/>
</dbReference>
<feature type="domain" description="CobQ/CobB/MinD/ParA nucleotide binding" evidence="10">
    <location>
        <begin position="6"/>
        <end position="191"/>
    </location>
</feature>
<dbReference type="GO" id="GO:0005524">
    <property type="term" value="F:ATP binding"/>
    <property type="evidence" value="ECO:0007669"/>
    <property type="project" value="UniProtKB-UniRule"/>
</dbReference>
<comment type="caution">
    <text evidence="12">The sequence shown here is derived from an EMBL/GenBank/DDBJ whole genome shotgun (WGS) entry which is preliminary data.</text>
</comment>
<dbReference type="SUPFAM" id="SSF52317">
    <property type="entry name" value="Class I glutamine amidotransferase-like"/>
    <property type="match status" value="1"/>
</dbReference>
<keyword evidence="6 9" id="KW-0067">ATP-binding</keyword>
<dbReference type="GO" id="GO:0009236">
    <property type="term" value="P:cobalamin biosynthetic process"/>
    <property type="evidence" value="ECO:0007669"/>
    <property type="project" value="UniProtKB-UniRule"/>
</dbReference>
<evidence type="ECO:0000256" key="9">
    <source>
        <dbReference type="HAMAP-Rule" id="MF_00027"/>
    </source>
</evidence>
<feature type="active site" description="Nucleophile" evidence="9">
    <location>
        <position position="328"/>
    </location>
</feature>
<accession>A0A6P1BDR3</accession>
<comment type="similarity">
    <text evidence="2">Belongs to the CobB/CobQ family. CobQ subfamily.</text>
</comment>
<evidence type="ECO:0000313" key="12">
    <source>
        <dbReference type="EMBL" id="NEU96535.1"/>
    </source>
</evidence>
<proteinExistence type="inferred from homology"/>
<dbReference type="Gene3D" id="3.40.50.300">
    <property type="entry name" value="P-loop containing nucleotide triphosphate hydrolases"/>
    <property type="match status" value="2"/>
</dbReference>
<dbReference type="PROSITE" id="PS51274">
    <property type="entry name" value="GATASE_COBBQ"/>
    <property type="match status" value="1"/>
</dbReference>
<evidence type="ECO:0000256" key="5">
    <source>
        <dbReference type="ARBA" id="ARBA00022741"/>
    </source>
</evidence>
<comment type="cofactor">
    <cofactor evidence="1 9">
        <name>Mg(2+)</name>
        <dbReference type="ChEBI" id="CHEBI:18420"/>
    </cofactor>
</comment>
<evidence type="ECO:0000256" key="8">
    <source>
        <dbReference type="ARBA" id="ARBA00022962"/>
    </source>
</evidence>
<evidence type="ECO:0000256" key="7">
    <source>
        <dbReference type="ARBA" id="ARBA00022842"/>
    </source>
</evidence>
<dbReference type="AlphaFoldDB" id="A0A6P1BDR3"/>
<dbReference type="UniPathway" id="UPA00148">
    <property type="reaction ID" value="UER00220"/>
</dbReference>